<dbReference type="Proteomes" id="UP001595839">
    <property type="component" value="Unassembled WGS sequence"/>
</dbReference>
<keyword evidence="3" id="KW-1185">Reference proteome</keyword>
<evidence type="ECO:0000313" key="3">
    <source>
        <dbReference type="Proteomes" id="UP001595839"/>
    </source>
</evidence>
<name>A0ABV9AMS3_9ACTN</name>
<feature type="transmembrane region" description="Helical" evidence="1">
    <location>
        <begin position="6"/>
        <end position="25"/>
    </location>
</feature>
<sequence>MAVLVYGVPSLVITLVLFGMSRVIAAARRTHRAWNGLTAEARCLRAYTTTSRGDDGSVSTHLHHVLEFTTGDGWAVRVKSDDVPATVLEGDTAMVWYEPDHPEEATAEPPALGRLIGRTGCGLLFLSPLIGACVIVMVQLGSHLGD</sequence>
<proteinExistence type="predicted"/>
<organism evidence="2 3">
    <name type="scientific">Streptomyces vulcanius</name>
    <dbReference type="NCBI Taxonomy" id="1441876"/>
    <lineage>
        <taxon>Bacteria</taxon>
        <taxon>Bacillati</taxon>
        <taxon>Actinomycetota</taxon>
        <taxon>Actinomycetes</taxon>
        <taxon>Kitasatosporales</taxon>
        <taxon>Streptomycetaceae</taxon>
        <taxon>Streptomyces</taxon>
    </lineage>
</organism>
<evidence type="ECO:0000313" key="2">
    <source>
        <dbReference type="EMBL" id="MFC4500490.1"/>
    </source>
</evidence>
<accession>A0ABV9AMS3</accession>
<keyword evidence="1" id="KW-1133">Transmembrane helix</keyword>
<comment type="caution">
    <text evidence="2">The sequence shown here is derived from an EMBL/GenBank/DDBJ whole genome shotgun (WGS) entry which is preliminary data.</text>
</comment>
<evidence type="ECO:0000256" key="1">
    <source>
        <dbReference type="SAM" id="Phobius"/>
    </source>
</evidence>
<dbReference type="EMBL" id="JBHSFK010000007">
    <property type="protein sequence ID" value="MFC4500490.1"/>
    <property type="molecule type" value="Genomic_DNA"/>
</dbReference>
<keyword evidence="1" id="KW-0812">Transmembrane</keyword>
<keyword evidence="1" id="KW-0472">Membrane</keyword>
<feature type="transmembrane region" description="Helical" evidence="1">
    <location>
        <begin position="121"/>
        <end position="140"/>
    </location>
</feature>
<gene>
    <name evidence="2" type="ORF">ACFPIH_13260</name>
</gene>
<reference evidence="3" key="1">
    <citation type="journal article" date="2019" name="Int. J. Syst. Evol. Microbiol.">
        <title>The Global Catalogue of Microorganisms (GCM) 10K type strain sequencing project: providing services to taxonomists for standard genome sequencing and annotation.</title>
        <authorList>
            <consortium name="The Broad Institute Genomics Platform"/>
            <consortium name="The Broad Institute Genome Sequencing Center for Infectious Disease"/>
            <person name="Wu L."/>
            <person name="Ma J."/>
        </authorList>
    </citation>
    <scope>NUCLEOTIDE SEQUENCE [LARGE SCALE GENOMIC DNA]</scope>
    <source>
        <strain evidence="3">CGMCC 4.7177</strain>
    </source>
</reference>
<protein>
    <submittedName>
        <fullName evidence="2">DUF3592 domain-containing protein</fullName>
    </submittedName>
</protein>
<dbReference type="RefSeq" id="WP_381170333.1">
    <property type="nucleotide sequence ID" value="NZ_JBHSFK010000007.1"/>
</dbReference>